<sequence length="214" mass="23472">MIIPKLHYITQGDSPKQILENVQKACTSGAELVQLRYKNVSEKKFLKLAEEVIKITSHFQTRLIINDHYKVAKTIKADGVHLGPSDVSPTIARKHLYTWQSIGGTANTLQDCEALIAQDVDYISLGPFRFTDTKSELGPILGLEGYTAIMDVLNTTTPVIGVGGINTADIEAILKTGISGVAVSTEITKNFDSIKTFNQLLKASVIAEQRHTFE</sequence>
<dbReference type="GO" id="GO:0004789">
    <property type="term" value="F:thiamine-phosphate diphosphorylase activity"/>
    <property type="evidence" value="ECO:0007669"/>
    <property type="project" value="UniProtKB-EC"/>
</dbReference>
<evidence type="ECO:0000256" key="9">
    <source>
        <dbReference type="HAMAP-Rule" id="MF_00097"/>
    </source>
</evidence>
<evidence type="ECO:0000256" key="2">
    <source>
        <dbReference type="ARBA" id="ARBA00022679"/>
    </source>
</evidence>
<dbReference type="EMBL" id="JACXXH010000001">
    <property type="protein sequence ID" value="MBD3861953.1"/>
    <property type="molecule type" value="Genomic_DNA"/>
</dbReference>
<feature type="binding site" evidence="9">
    <location>
        <position position="66"/>
    </location>
    <ligand>
        <name>4-amino-2-methyl-5-(diphosphooxymethyl)pyrimidine</name>
        <dbReference type="ChEBI" id="CHEBI:57841"/>
    </ligand>
</feature>
<feature type="domain" description="Thiamine phosphate synthase/TenI" evidence="12">
    <location>
        <begin position="9"/>
        <end position="187"/>
    </location>
</feature>
<feature type="binding site" evidence="9">
    <location>
        <begin position="131"/>
        <end position="133"/>
    </location>
    <ligand>
        <name>2-[(2R,5Z)-2-carboxy-4-methylthiazol-5(2H)-ylidene]ethyl phosphate</name>
        <dbReference type="ChEBI" id="CHEBI:62899"/>
    </ligand>
</feature>
<keyword evidence="2 9" id="KW-0808">Transferase</keyword>
<comment type="cofactor">
    <cofactor evidence="9">
        <name>Mg(2+)</name>
        <dbReference type="ChEBI" id="CHEBI:18420"/>
    </cofactor>
    <text evidence="9">Binds 1 Mg(2+) ion per subunit.</text>
</comment>
<evidence type="ECO:0000313" key="14">
    <source>
        <dbReference type="Proteomes" id="UP000627521"/>
    </source>
</evidence>
<evidence type="ECO:0000256" key="11">
    <source>
        <dbReference type="RuleBase" id="RU004253"/>
    </source>
</evidence>
<feature type="binding site" evidence="9">
    <location>
        <position position="86"/>
    </location>
    <ligand>
        <name>Mg(2+)</name>
        <dbReference type="ChEBI" id="CHEBI:18420"/>
    </ligand>
</feature>
<keyword evidence="3 9" id="KW-0479">Metal-binding</keyword>
<evidence type="ECO:0000256" key="6">
    <source>
        <dbReference type="ARBA" id="ARBA00047334"/>
    </source>
</evidence>
<proteinExistence type="inferred from homology"/>
<keyword evidence="5 9" id="KW-0784">Thiamine biosynthesis</keyword>
<comment type="catalytic activity">
    <reaction evidence="6 9 10">
        <text>4-methyl-5-(2-phosphooxyethyl)-thiazole + 4-amino-2-methyl-5-(diphosphooxymethyl)pyrimidine + H(+) = thiamine phosphate + diphosphate</text>
        <dbReference type="Rhea" id="RHEA:22328"/>
        <dbReference type="ChEBI" id="CHEBI:15378"/>
        <dbReference type="ChEBI" id="CHEBI:33019"/>
        <dbReference type="ChEBI" id="CHEBI:37575"/>
        <dbReference type="ChEBI" id="CHEBI:57841"/>
        <dbReference type="ChEBI" id="CHEBI:58296"/>
        <dbReference type="EC" id="2.5.1.3"/>
    </reaction>
</comment>
<evidence type="ECO:0000256" key="7">
    <source>
        <dbReference type="ARBA" id="ARBA00047851"/>
    </source>
</evidence>
<dbReference type="PANTHER" id="PTHR20857">
    <property type="entry name" value="THIAMINE-PHOSPHATE PYROPHOSPHORYLASE"/>
    <property type="match status" value="1"/>
</dbReference>
<comment type="similarity">
    <text evidence="9 10">Belongs to the thiamine-phosphate synthase family.</text>
</comment>
<feature type="binding site" evidence="9">
    <location>
        <position position="164"/>
    </location>
    <ligand>
        <name>2-[(2R,5Z)-2-carboxy-4-methylthiazol-5(2H)-ylidene]ethyl phosphate</name>
        <dbReference type="ChEBI" id="CHEBI:62899"/>
    </ligand>
</feature>
<keyword evidence="14" id="KW-1185">Reference proteome</keyword>
<protein>
    <recommendedName>
        <fullName evidence="9">Thiamine-phosphate synthase</fullName>
        <shortName evidence="9">TP synthase</shortName>
        <shortName evidence="9">TPS</shortName>
        <ecNumber evidence="9">2.5.1.3</ecNumber>
    </recommendedName>
    <alternativeName>
        <fullName evidence="9">Thiamine-phosphate pyrophosphorylase</fullName>
        <shortName evidence="9">TMP pyrophosphorylase</shortName>
        <shortName evidence="9">TMP-PPase</shortName>
    </alternativeName>
</protein>
<dbReference type="InterPro" id="IPR034291">
    <property type="entry name" value="TMP_synthase"/>
</dbReference>
<dbReference type="EC" id="2.5.1.3" evidence="9"/>
<dbReference type="CDD" id="cd00564">
    <property type="entry name" value="TMP_TenI"/>
    <property type="match status" value="1"/>
</dbReference>
<accession>A0ABR8LUQ9</accession>
<name>A0ABR8LUQ9_9FLAO</name>
<comment type="pathway">
    <text evidence="1 9 11">Cofactor biosynthesis; thiamine diphosphate biosynthesis; thiamine phosphate from 4-amino-2-methyl-5-diphosphomethylpyrimidine and 4-methyl-5-(2-phosphoethyl)-thiazole: step 1/1.</text>
</comment>
<dbReference type="RefSeq" id="WP_191100771.1">
    <property type="nucleotide sequence ID" value="NZ_JACXXH010000001.1"/>
</dbReference>
<evidence type="ECO:0000313" key="13">
    <source>
        <dbReference type="EMBL" id="MBD3861953.1"/>
    </source>
</evidence>
<dbReference type="HAMAP" id="MF_00097">
    <property type="entry name" value="TMP_synthase"/>
    <property type="match status" value="1"/>
</dbReference>
<dbReference type="InterPro" id="IPR022998">
    <property type="entry name" value="ThiamineP_synth_TenI"/>
</dbReference>
<feature type="binding site" evidence="9">
    <location>
        <position position="105"/>
    </location>
    <ligand>
        <name>4-amino-2-methyl-5-(diphosphooxymethyl)pyrimidine</name>
        <dbReference type="ChEBI" id="CHEBI:57841"/>
    </ligand>
</feature>
<dbReference type="NCBIfam" id="TIGR00693">
    <property type="entry name" value="thiE"/>
    <property type="match status" value="1"/>
</dbReference>
<gene>
    <name evidence="9 13" type="primary">thiE</name>
    <name evidence="13" type="ORF">IEG06_00725</name>
</gene>
<evidence type="ECO:0000256" key="1">
    <source>
        <dbReference type="ARBA" id="ARBA00005165"/>
    </source>
</evidence>
<dbReference type="SUPFAM" id="SSF51391">
    <property type="entry name" value="Thiamin phosphate synthase"/>
    <property type="match status" value="1"/>
</dbReference>
<dbReference type="Proteomes" id="UP000627521">
    <property type="component" value="Unassembled WGS sequence"/>
</dbReference>
<evidence type="ECO:0000256" key="8">
    <source>
        <dbReference type="ARBA" id="ARBA00047883"/>
    </source>
</evidence>
<dbReference type="InterPro" id="IPR013785">
    <property type="entry name" value="Aldolase_TIM"/>
</dbReference>
<evidence type="ECO:0000256" key="4">
    <source>
        <dbReference type="ARBA" id="ARBA00022842"/>
    </source>
</evidence>
<comment type="function">
    <text evidence="9">Condenses 4-methyl-5-(beta-hydroxyethyl)thiazole monophosphate (THZ-P) and 2-methyl-4-amino-5-hydroxymethyl pyrimidine pyrophosphate (HMP-PP) to form thiamine monophosphate (TMP).</text>
</comment>
<comment type="caution">
    <text evidence="9">Lacks conserved residue(s) required for the propagation of feature annotation.</text>
</comment>
<evidence type="ECO:0000256" key="5">
    <source>
        <dbReference type="ARBA" id="ARBA00022977"/>
    </source>
</evidence>
<feature type="binding site" evidence="9">
    <location>
        <position position="134"/>
    </location>
    <ligand>
        <name>4-amino-2-methyl-5-(diphosphooxymethyl)pyrimidine</name>
        <dbReference type="ChEBI" id="CHEBI:57841"/>
    </ligand>
</feature>
<organism evidence="13 14">
    <name type="scientific">Olleya marilimosa</name>
    <dbReference type="NCBI Taxonomy" id="272164"/>
    <lineage>
        <taxon>Bacteria</taxon>
        <taxon>Pseudomonadati</taxon>
        <taxon>Bacteroidota</taxon>
        <taxon>Flavobacteriia</taxon>
        <taxon>Flavobacteriales</taxon>
        <taxon>Flavobacteriaceae</taxon>
    </lineage>
</organism>
<dbReference type="Gene3D" id="3.20.20.70">
    <property type="entry name" value="Aldolase class I"/>
    <property type="match status" value="1"/>
</dbReference>
<feature type="binding site" evidence="9">
    <location>
        <position position="67"/>
    </location>
    <ligand>
        <name>Mg(2+)</name>
        <dbReference type="ChEBI" id="CHEBI:18420"/>
    </ligand>
</feature>
<dbReference type="Pfam" id="PF02581">
    <property type="entry name" value="TMP-TENI"/>
    <property type="match status" value="1"/>
</dbReference>
<feature type="binding site" evidence="9">
    <location>
        <begin position="34"/>
        <end position="38"/>
    </location>
    <ligand>
        <name>4-amino-2-methyl-5-(diphosphooxymethyl)pyrimidine</name>
        <dbReference type="ChEBI" id="CHEBI:57841"/>
    </ligand>
</feature>
<evidence type="ECO:0000256" key="3">
    <source>
        <dbReference type="ARBA" id="ARBA00022723"/>
    </source>
</evidence>
<comment type="catalytic activity">
    <reaction evidence="8 9 10">
        <text>2-[(2R,5Z)-2-carboxy-4-methylthiazol-5(2H)-ylidene]ethyl phosphate + 4-amino-2-methyl-5-(diphosphooxymethyl)pyrimidine + 2 H(+) = thiamine phosphate + CO2 + diphosphate</text>
        <dbReference type="Rhea" id="RHEA:47844"/>
        <dbReference type="ChEBI" id="CHEBI:15378"/>
        <dbReference type="ChEBI" id="CHEBI:16526"/>
        <dbReference type="ChEBI" id="CHEBI:33019"/>
        <dbReference type="ChEBI" id="CHEBI:37575"/>
        <dbReference type="ChEBI" id="CHEBI:57841"/>
        <dbReference type="ChEBI" id="CHEBI:62899"/>
        <dbReference type="EC" id="2.5.1.3"/>
    </reaction>
</comment>
<keyword evidence="4 9" id="KW-0460">Magnesium</keyword>
<reference evidence="13 14" key="1">
    <citation type="submission" date="2020-09" db="EMBL/GenBank/DDBJ databases">
        <title>Bacillus nautilus sp. nov., Chryseoglobus crepusculi sp. nov, and Psychrobacter noctis sp. nov., isolated from deep-sea sponges from the equatorial Atlantic.</title>
        <authorList>
            <person name="Stennett H.L."/>
            <person name="Williams S.E."/>
        </authorList>
    </citation>
    <scope>NUCLEOTIDE SEQUENCE [LARGE SCALE GENOMIC DNA]</scope>
    <source>
        <strain evidence="13 14">28M-24</strain>
    </source>
</reference>
<dbReference type="InterPro" id="IPR036206">
    <property type="entry name" value="ThiamineP_synth_sf"/>
</dbReference>
<evidence type="ECO:0000256" key="10">
    <source>
        <dbReference type="RuleBase" id="RU003826"/>
    </source>
</evidence>
<comment type="caution">
    <text evidence="13">The sequence shown here is derived from an EMBL/GenBank/DDBJ whole genome shotgun (WGS) entry which is preliminary data.</text>
</comment>
<comment type="catalytic activity">
    <reaction evidence="7 9 10">
        <text>2-(2-carboxy-4-methylthiazol-5-yl)ethyl phosphate + 4-amino-2-methyl-5-(diphosphooxymethyl)pyrimidine + 2 H(+) = thiamine phosphate + CO2 + diphosphate</text>
        <dbReference type="Rhea" id="RHEA:47848"/>
        <dbReference type="ChEBI" id="CHEBI:15378"/>
        <dbReference type="ChEBI" id="CHEBI:16526"/>
        <dbReference type="ChEBI" id="CHEBI:33019"/>
        <dbReference type="ChEBI" id="CHEBI:37575"/>
        <dbReference type="ChEBI" id="CHEBI:57841"/>
        <dbReference type="ChEBI" id="CHEBI:62890"/>
        <dbReference type="EC" id="2.5.1.3"/>
    </reaction>
</comment>
<evidence type="ECO:0000259" key="12">
    <source>
        <dbReference type="Pfam" id="PF02581"/>
    </source>
</evidence>
<dbReference type="PANTHER" id="PTHR20857:SF15">
    <property type="entry name" value="THIAMINE-PHOSPHATE SYNTHASE"/>
    <property type="match status" value="1"/>
</dbReference>